<accession>A0A291GUP6</accession>
<dbReference type="InterPro" id="IPR054028">
    <property type="entry name" value="TarS/TarP_linker"/>
</dbReference>
<evidence type="ECO:0000259" key="2">
    <source>
        <dbReference type="Pfam" id="PF22181"/>
    </source>
</evidence>
<dbReference type="Proteomes" id="UP000217889">
    <property type="component" value="Chromosome"/>
</dbReference>
<dbReference type="KEGG" id="bgg:CFK41_03290"/>
<feature type="domain" description="Glycosyltransferase 2-like" evidence="1">
    <location>
        <begin position="13"/>
        <end position="174"/>
    </location>
</feature>
<dbReference type="RefSeq" id="WP_096798386.1">
    <property type="nucleotide sequence ID" value="NZ_CP023564.1"/>
</dbReference>
<feature type="domain" description="TarS/TarP linker" evidence="2">
    <location>
        <begin position="237"/>
        <end position="323"/>
    </location>
</feature>
<organism evidence="3 4">
    <name type="scientific">Brachybacterium ginsengisoli</name>
    <dbReference type="NCBI Taxonomy" id="1331682"/>
    <lineage>
        <taxon>Bacteria</taxon>
        <taxon>Bacillati</taxon>
        <taxon>Actinomycetota</taxon>
        <taxon>Actinomycetes</taxon>
        <taxon>Micrococcales</taxon>
        <taxon>Dermabacteraceae</taxon>
        <taxon>Brachybacterium</taxon>
    </lineage>
</organism>
<dbReference type="GO" id="GO:0016758">
    <property type="term" value="F:hexosyltransferase activity"/>
    <property type="evidence" value="ECO:0007669"/>
    <property type="project" value="UniProtKB-ARBA"/>
</dbReference>
<dbReference type="Pfam" id="PF00535">
    <property type="entry name" value="Glycos_transf_2"/>
    <property type="match status" value="1"/>
</dbReference>
<evidence type="ECO:0000259" key="1">
    <source>
        <dbReference type="Pfam" id="PF00535"/>
    </source>
</evidence>
<dbReference type="OrthoDB" id="396512at2"/>
<dbReference type="Gene3D" id="3.90.550.10">
    <property type="entry name" value="Spore Coat Polysaccharide Biosynthesis Protein SpsA, Chain A"/>
    <property type="match status" value="1"/>
</dbReference>
<dbReference type="PANTHER" id="PTHR22916">
    <property type="entry name" value="GLYCOSYLTRANSFERASE"/>
    <property type="match status" value="1"/>
</dbReference>
<dbReference type="PANTHER" id="PTHR22916:SF3">
    <property type="entry name" value="UDP-GLCNAC:BETAGAL BETA-1,3-N-ACETYLGLUCOSAMINYLTRANSFERASE-LIKE PROTEIN 1"/>
    <property type="match status" value="1"/>
</dbReference>
<dbReference type="InterPro" id="IPR029044">
    <property type="entry name" value="Nucleotide-diphossugar_trans"/>
</dbReference>
<gene>
    <name evidence="3" type="ORF">CFK41_03290</name>
</gene>
<dbReference type="AlphaFoldDB" id="A0A291GUP6"/>
<dbReference type="InterPro" id="IPR001173">
    <property type="entry name" value="Glyco_trans_2-like"/>
</dbReference>
<dbReference type="EMBL" id="CP023564">
    <property type="protein sequence ID" value="ATG53907.1"/>
    <property type="molecule type" value="Genomic_DNA"/>
</dbReference>
<protein>
    <submittedName>
        <fullName evidence="3">Uncharacterized protein</fullName>
    </submittedName>
</protein>
<evidence type="ECO:0000313" key="4">
    <source>
        <dbReference type="Proteomes" id="UP000217889"/>
    </source>
</evidence>
<proteinExistence type="predicted"/>
<keyword evidence="4" id="KW-1185">Reference proteome</keyword>
<dbReference type="CDD" id="cd00761">
    <property type="entry name" value="Glyco_tranf_GTA_type"/>
    <property type="match status" value="1"/>
</dbReference>
<reference evidence="3 4" key="1">
    <citation type="journal article" date="2014" name="Int. J. Syst. Evol. Microbiol.">
        <title>Brachybacterium ginsengisoli sp. nov., isolated from soil of a ginseng field.</title>
        <authorList>
            <person name="Hoang V.A."/>
            <person name="Kim Y.J."/>
            <person name="Nguyen N.L."/>
            <person name="Yang D.C."/>
        </authorList>
    </citation>
    <scope>NUCLEOTIDE SEQUENCE [LARGE SCALE GENOMIC DNA]</scope>
    <source>
        <strain evidence="3 4">DCY80</strain>
    </source>
</reference>
<name>A0A291GUP6_9MICO</name>
<dbReference type="SUPFAM" id="SSF53448">
    <property type="entry name" value="Nucleotide-diphospho-sugar transferases"/>
    <property type="match status" value="1"/>
</dbReference>
<sequence>MRDPDARPVPDVSVVIPAYNAEDYVGEAIRSVLAQTIAPERLELIVVDDGSTDGSGAVIAELAREDPRITLITQENSGTPGGGRNPGIGAARGTFLFFLDSDDLLPEGSLERMVDVAIEQGSDVVLGRLGSTDGRRVPSSMFTRTVLDADLLKDRIFQTLGPTKLIRRELVERLGLRFPTDQTVGEDQPFMAAVYLNASRISVLADTDYYLTRYRTDGANMTLASRDSASFAIVAMRVAAVVEQYTEPGPRRDALLLRPFRRPLAGALGTRWLAMERPAQEALAEEIRSAVGHLYTERLRTALPLEMSAKLDLLLAGDLDGLALVIQHVVESKSFPVSWDGEGFRRVVPAEIDGLVSEDLRRTALPKATGRLEDLAVERASVSVAATLTIPGLEGAPDALGLRLRLRGGEDVRDLEILRTDLAAPSGGFLVRGRADRLPRGVWDLYAVLRFVGPDGDDGPDGAADPERAAGLTKEIRIGADRSPAIDPDGASNLADDPEAEDRLLAYFTKGQGNLSIDSGAVLHRNLALARGEGLLPGEDGAVLLLVRTSREPQPGDAYSAELSGSGRAAAKQDLPPLRLGDRLIGLRLPISASTAGTSVRVSAVLGGIRSTLPITGIAHWPEASAGFGLQEREDGWVEVLGADGGSGPLPPASSASASAASASAVIASAATASRKAAGSTARRARSAAARLLGGRS</sequence>
<evidence type="ECO:0000313" key="3">
    <source>
        <dbReference type="EMBL" id="ATG53907.1"/>
    </source>
</evidence>
<dbReference type="Pfam" id="PF22181">
    <property type="entry name" value="TarS_linker"/>
    <property type="match status" value="1"/>
</dbReference>